<dbReference type="Proteomes" id="UP000006447">
    <property type="component" value="Unassembled WGS sequence"/>
</dbReference>
<dbReference type="AlphaFoldDB" id="I0WUT7"/>
<dbReference type="EMBL" id="AJJH01000040">
    <property type="protein sequence ID" value="EID80153.1"/>
    <property type="molecule type" value="Genomic_DNA"/>
</dbReference>
<gene>
    <name evidence="1" type="ORF">W59_09667</name>
</gene>
<sequence>MGGSPIPQSPADYRLSAYAERFGSRSPAPSDASVLDTLIAAIEVRLGVVPDAVYAIPGVGAAHDPASA</sequence>
<protein>
    <submittedName>
        <fullName evidence="1">Uncharacterized protein</fullName>
    </submittedName>
</protein>
<name>I0WUT7_RHOOP</name>
<comment type="caution">
    <text evidence="1">The sequence shown here is derived from an EMBL/GenBank/DDBJ whole genome shotgun (WGS) entry which is preliminary data.</text>
</comment>
<evidence type="ECO:0000313" key="1">
    <source>
        <dbReference type="EMBL" id="EID80153.1"/>
    </source>
</evidence>
<accession>I0WUT7</accession>
<proteinExistence type="predicted"/>
<organism evidence="1 2">
    <name type="scientific">Rhodococcus opacus RKJ300 = JCM 13270</name>
    <dbReference type="NCBI Taxonomy" id="1165867"/>
    <lineage>
        <taxon>Bacteria</taxon>
        <taxon>Bacillati</taxon>
        <taxon>Actinomycetota</taxon>
        <taxon>Actinomycetes</taxon>
        <taxon>Mycobacteriales</taxon>
        <taxon>Nocardiaceae</taxon>
        <taxon>Rhodococcus</taxon>
    </lineage>
</organism>
<evidence type="ECO:0000313" key="2">
    <source>
        <dbReference type="Proteomes" id="UP000006447"/>
    </source>
</evidence>
<dbReference type="PATRIC" id="fig|1165867.3.peg.1948"/>
<reference evidence="1 2" key="1">
    <citation type="journal article" date="2012" name="J. Bacteriol.">
        <title>Draft genome sequence of the nitrophenol-degrading actinomycete Rhodococcus imtechensis RKJ300.</title>
        <authorList>
            <person name="Vikram S."/>
            <person name="Kumar S."/>
            <person name="Subramanian S."/>
            <person name="Raghava G.P."/>
        </authorList>
    </citation>
    <scope>NUCLEOTIDE SEQUENCE [LARGE SCALE GENOMIC DNA]</scope>
    <source>
        <strain evidence="1 2">RKJ300</strain>
    </source>
</reference>